<evidence type="ECO:0000313" key="3">
    <source>
        <dbReference type="Proteomes" id="UP000183129"/>
    </source>
</evidence>
<dbReference type="AlphaFoldDB" id="A0A1I2J104"/>
<sequence length="62" mass="7544">LEKKKYAIFKHQSQKDRAVFPGDDAREFWERAEDRNRETARAYDELGLAEYEAMEAFVRWKF</sequence>
<evidence type="ECO:0000313" key="1">
    <source>
        <dbReference type="EMBL" id="SFF34260.1"/>
    </source>
</evidence>
<dbReference type="EMBL" id="FONS01000010">
    <property type="protein sequence ID" value="SFF34260.1"/>
    <property type="molecule type" value="Genomic_DNA"/>
</dbReference>
<dbReference type="PANTHER" id="PTHR42892">
    <property type="entry name" value="GLUCOSAMINE-6-PHOSPHATE DEAMINASE-LIKE PROTEIN BT_0258-RELATED"/>
    <property type="match status" value="1"/>
</dbReference>
<reference evidence="2 3" key="1">
    <citation type="submission" date="2016-10" db="EMBL/GenBank/DDBJ databases">
        <authorList>
            <person name="de Groot N.N."/>
        </authorList>
    </citation>
    <scope>NUCLEOTIDE SEQUENCE [LARGE SCALE GENOMIC DNA]</scope>
    <source>
        <strain evidence="2 3">ATCC 51969</strain>
    </source>
</reference>
<organism evidence="2 3">
    <name type="scientific">Pedobacter antarcticus</name>
    <dbReference type="NCBI Taxonomy" id="34086"/>
    <lineage>
        <taxon>Bacteria</taxon>
        <taxon>Pseudomonadati</taxon>
        <taxon>Bacteroidota</taxon>
        <taxon>Sphingobacteriia</taxon>
        <taxon>Sphingobacteriales</taxon>
        <taxon>Sphingobacteriaceae</taxon>
        <taxon>Pedobacter</taxon>
    </lineage>
</organism>
<proteinExistence type="predicted"/>
<dbReference type="PANTHER" id="PTHR42892:SF1">
    <property type="entry name" value="GLUCOSAMINE-6-PHOSPHATE ISOMERASE"/>
    <property type="match status" value="1"/>
</dbReference>
<name>A0A1I2J104_9SPHI</name>
<gene>
    <name evidence="1" type="ORF">SAMN03003324_03394</name>
    <name evidence="2" type="ORF">SAMN03003324_04104</name>
</gene>
<dbReference type="InterPro" id="IPR024078">
    <property type="entry name" value="LmbE-like_dom_sf"/>
</dbReference>
<evidence type="ECO:0000313" key="2">
    <source>
        <dbReference type="EMBL" id="SFF47690.1"/>
    </source>
</evidence>
<dbReference type="EMBL" id="FONS01000018">
    <property type="protein sequence ID" value="SFF47690.1"/>
    <property type="molecule type" value="Genomic_DNA"/>
</dbReference>
<dbReference type="InterPro" id="IPR052960">
    <property type="entry name" value="GlcN6P_deaminase-like"/>
</dbReference>
<dbReference type="Proteomes" id="UP000183129">
    <property type="component" value="Unassembled WGS sequence"/>
</dbReference>
<protein>
    <submittedName>
        <fullName evidence="2">Glucosamine-6-phosphate deaminase</fullName>
    </submittedName>
</protein>
<feature type="non-terminal residue" evidence="2">
    <location>
        <position position="1"/>
    </location>
</feature>
<dbReference type="STRING" id="34086.SAMN04488084_11098"/>
<accession>A0A1I2J104</accession>
<dbReference type="SUPFAM" id="SSF102588">
    <property type="entry name" value="LmbE-like"/>
    <property type="match status" value="1"/>
</dbReference>